<dbReference type="AlphaFoldDB" id="B0C5Z7"/>
<proteinExistence type="predicted"/>
<reference evidence="1 2" key="1">
    <citation type="journal article" date="2008" name="Proc. Natl. Acad. Sci. U.S.A.">
        <title>Niche adaptation and genome expansion in the chlorophyll d-producing cyanobacterium Acaryochloris marina.</title>
        <authorList>
            <person name="Swingley W.D."/>
            <person name="Chen M."/>
            <person name="Cheung P.C."/>
            <person name="Conrad A.L."/>
            <person name="Dejesa L.C."/>
            <person name="Hao J."/>
            <person name="Honchak B.M."/>
            <person name="Karbach L.E."/>
            <person name="Kurdoglu A."/>
            <person name="Lahiri S."/>
            <person name="Mastrian S.D."/>
            <person name="Miyashita H."/>
            <person name="Page L."/>
            <person name="Ramakrishna P."/>
            <person name="Satoh S."/>
            <person name="Sattley W.M."/>
            <person name="Shimada Y."/>
            <person name="Taylor H.L."/>
            <person name="Tomo T."/>
            <person name="Tsuchiya T."/>
            <person name="Wang Z.T."/>
            <person name="Raymond J."/>
            <person name="Mimuro M."/>
            <person name="Blankenship R.E."/>
            <person name="Touchman J.W."/>
        </authorList>
    </citation>
    <scope>NUCLEOTIDE SEQUENCE [LARGE SCALE GENOMIC DNA]</scope>
    <source>
        <strain evidence="2">MBIC 11017</strain>
    </source>
</reference>
<dbReference type="HOGENOM" id="CLU_3302993_0_0_3"/>
<accession>B0C5Z7</accession>
<dbReference type="Proteomes" id="UP000000268">
    <property type="component" value="Chromosome"/>
</dbReference>
<keyword evidence="2" id="KW-1185">Reference proteome</keyword>
<sequence>MKEVSEKSEIRGAISSPYKLKWVLCLSELFVDKQNDFCL</sequence>
<organism evidence="1 2">
    <name type="scientific">Acaryochloris marina (strain MBIC 11017)</name>
    <dbReference type="NCBI Taxonomy" id="329726"/>
    <lineage>
        <taxon>Bacteria</taxon>
        <taxon>Bacillati</taxon>
        <taxon>Cyanobacteriota</taxon>
        <taxon>Cyanophyceae</taxon>
        <taxon>Acaryochloridales</taxon>
        <taxon>Acaryochloridaceae</taxon>
        <taxon>Acaryochloris</taxon>
    </lineage>
</organism>
<name>B0C5Z7_ACAM1</name>
<evidence type="ECO:0000313" key="1">
    <source>
        <dbReference type="EMBL" id="ABW30009.1"/>
    </source>
</evidence>
<protein>
    <submittedName>
        <fullName evidence="1">Uncharacterized protein</fullName>
    </submittedName>
</protein>
<dbReference type="EMBL" id="CP000828">
    <property type="protein sequence ID" value="ABW30009.1"/>
    <property type="molecule type" value="Genomic_DNA"/>
</dbReference>
<evidence type="ECO:0000313" key="2">
    <source>
        <dbReference type="Proteomes" id="UP000000268"/>
    </source>
</evidence>
<dbReference type="STRING" id="329726.AM1_5043"/>
<dbReference type="KEGG" id="amr:AM1_5043"/>
<gene>
    <name evidence="1" type="ordered locus">AM1_5043</name>
</gene>